<comment type="catalytic activity">
    <reaction evidence="9 10">
        <text>uridine(1498) in 16S rRNA + S-adenosyl-L-methionine = N(3)-methyluridine(1498) in 16S rRNA + S-adenosyl-L-homocysteine + H(+)</text>
        <dbReference type="Rhea" id="RHEA:42920"/>
        <dbReference type="Rhea" id="RHEA-COMP:10283"/>
        <dbReference type="Rhea" id="RHEA-COMP:10284"/>
        <dbReference type="ChEBI" id="CHEBI:15378"/>
        <dbReference type="ChEBI" id="CHEBI:57856"/>
        <dbReference type="ChEBI" id="CHEBI:59789"/>
        <dbReference type="ChEBI" id="CHEBI:65315"/>
        <dbReference type="ChEBI" id="CHEBI:74502"/>
        <dbReference type="EC" id="2.1.1.193"/>
    </reaction>
</comment>
<evidence type="ECO:0000256" key="3">
    <source>
        <dbReference type="ARBA" id="ARBA00022490"/>
    </source>
</evidence>
<sequence length="236" mass="25685">MNLVLLFEDDFIAGTSRVCLKGRRLRHVLTVHRAVAGDSLCVGLAGGAIGTGVITRLDSTVLEMEILLDRTPPPPLPATLLLALPRPKVVKRVLLIAATLGVKRIILLNAFRVEKSFWQSPALEQESIAGQLIIGLEQSRDTLLPEILLRPRFKPFVEDELPALIRGTLPLVAHPGSPRPCPRSVNRPVTVAVGPEGGFIPYEMEMLAACGFTAVNLGERILRVETAVPFLLAKLF</sequence>
<evidence type="ECO:0000256" key="8">
    <source>
        <dbReference type="ARBA" id="ARBA00025699"/>
    </source>
</evidence>
<evidence type="ECO:0000256" key="4">
    <source>
        <dbReference type="ARBA" id="ARBA00022552"/>
    </source>
</evidence>
<evidence type="ECO:0000256" key="5">
    <source>
        <dbReference type="ARBA" id="ARBA00022603"/>
    </source>
</evidence>
<dbReference type="GO" id="GO:0070475">
    <property type="term" value="P:rRNA base methylation"/>
    <property type="evidence" value="ECO:0007669"/>
    <property type="project" value="TreeGrafter"/>
</dbReference>
<name>A0A953JDX8_9BACT</name>
<comment type="similarity">
    <text evidence="2 10">Belongs to the RNA methyltransferase RsmE family.</text>
</comment>
<keyword evidence="4 10" id="KW-0698">rRNA processing</keyword>
<dbReference type="SUPFAM" id="SSF75217">
    <property type="entry name" value="alpha/beta knot"/>
    <property type="match status" value="1"/>
</dbReference>
<dbReference type="PANTHER" id="PTHR30027:SF3">
    <property type="entry name" value="16S RRNA (URACIL(1498)-N(3))-METHYLTRANSFERASE"/>
    <property type="match status" value="1"/>
</dbReference>
<protein>
    <recommendedName>
        <fullName evidence="10">Ribosomal RNA small subunit methyltransferase E</fullName>
        <ecNumber evidence="10">2.1.1.193</ecNumber>
    </recommendedName>
</protein>
<evidence type="ECO:0000259" key="11">
    <source>
        <dbReference type="Pfam" id="PF04452"/>
    </source>
</evidence>
<dbReference type="InterPro" id="IPR006700">
    <property type="entry name" value="RsmE"/>
</dbReference>
<dbReference type="EC" id="2.1.1.193" evidence="10"/>
<feature type="domain" description="Ribosomal RNA small subunit methyltransferase E methyltransferase" evidence="11">
    <location>
        <begin position="74"/>
        <end position="233"/>
    </location>
</feature>
<keyword evidence="6 10" id="KW-0808">Transferase</keyword>
<dbReference type="Gene3D" id="3.40.1280.10">
    <property type="match status" value="1"/>
</dbReference>
<evidence type="ECO:0000256" key="10">
    <source>
        <dbReference type="PIRNR" id="PIRNR015601"/>
    </source>
</evidence>
<dbReference type="CDD" id="cd18084">
    <property type="entry name" value="RsmE-like"/>
    <property type="match status" value="1"/>
</dbReference>
<evidence type="ECO:0000313" key="12">
    <source>
        <dbReference type="EMBL" id="MBZ0156775.1"/>
    </source>
</evidence>
<dbReference type="NCBIfam" id="NF008700">
    <property type="entry name" value="PRK11713.5-4"/>
    <property type="match status" value="1"/>
</dbReference>
<keyword evidence="7 10" id="KW-0949">S-adenosyl-L-methionine</keyword>
<reference evidence="12" key="1">
    <citation type="journal article" date="2021" name="bioRxiv">
        <title>Unraveling nitrogen, sulfur and carbon metabolic pathways and microbial community transcriptional responses to substrate deprivation and toxicity stresses in a bioreactor mimicking anoxic brackish coastal sediment conditions.</title>
        <authorList>
            <person name="Martins P.D."/>
            <person name="Echeveste M.J."/>
            <person name="Arshad A."/>
            <person name="Kurth J."/>
            <person name="Ouboter H."/>
            <person name="Jetten M.S.M."/>
            <person name="Welte C.U."/>
        </authorList>
    </citation>
    <scope>NUCLEOTIDE SEQUENCE</scope>
    <source>
        <strain evidence="12">MAG_39</strain>
    </source>
</reference>
<evidence type="ECO:0000256" key="2">
    <source>
        <dbReference type="ARBA" id="ARBA00005528"/>
    </source>
</evidence>
<dbReference type="Proteomes" id="UP000705867">
    <property type="component" value="Unassembled WGS sequence"/>
</dbReference>
<organism evidence="12 13">
    <name type="scientific">Candidatus Nitrobium versatile</name>
    <dbReference type="NCBI Taxonomy" id="2884831"/>
    <lineage>
        <taxon>Bacteria</taxon>
        <taxon>Pseudomonadati</taxon>
        <taxon>Nitrospirota</taxon>
        <taxon>Nitrospiria</taxon>
        <taxon>Nitrospirales</taxon>
        <taxon>Nitrospiraceae</taxon>
        <taxon>Candidatus Nitrobium</taxon>
    </lineage>
</organism>
<evidence type="ECO:0000256" key="6">
    <source>
        <dbReference type="ARBA" id="ARBA00022679"/>
    </source>
</evidence>
<dbReference type="PIRSF" id="PIRSF015601">
    <property type="entry name" value="MTase_slr0722"/>
    <property type="match status" value="1"/>
</dbReference>
<keyword evidence="5 10" id="KW-0489">Methyltransferase</keyword>
<dbReference type="GO" id="GO:0070042">
    <property type="term" value="F:rRNA (uridine-N3-)-methyltransferase activity"/>
    <property type="evidence" value="ECO:0007669"/>
    <property type="project" value="TreeGrafter"/>
</dbReference>
<evidence type="ECO:0000256" key="1">
    <source>
        <dbReference type="ARBA" id="ARBA00004496"/>
    </source>
</evidence>
<evidence type="ECO:0000256" key="9">
    <source>
        <dbReference type="ARBA" id="ARBA00047944"/>
    </source>
</evidence>
<dbReference type="AlphaFoldDB" id="A0A953JDX8"/>
<evidence type="ECO:0000313" key="13">
    <source>
        <dbReference type="Proteomes" id="UP000705867"/>
    </source>
</evidence>
<keyword evidence="3 10" id="KW-0963">Cytoplasm</keyword>
<dbReference type="NCBIfam" id="TIGR00046">
    <property type="entry name" value="RsmE family RNA methyltransferase"/>
    <property type="match status" value="1"/>
</dbReference>
<comment type="function">
    <text evidence="8 10">Specifically methylates the N3 position of the uracil ring of uridine 1498 (m3U1498) in 16S rRNA. Acts on the fully assembled 30S ribosomal subunit.</text>
</comment>
<dbReference type="InterPro" id="IPR046886">
    <property type="entry name" value="RsmE_MTase_dom"/>
</dbReference>
<accession>A0A953JDX8</accession>
<gene>
    <name evidence="12" type="ORF">K8I29_11285</name>
</gene>
<dbReference type="PANTHER" id="PTHR30027">
    <property type="entry name" value="RIBOSOMAL RNA SMALL SUBUNIT METHYLTRANSFERASE E"/>
    <property type="match status" value="1"/>
</dbReference>
<dbReference type="InterPro" id="IPR029026">
    <property type="entry name" value="tRNA_m1G_MTases_N"/>
</dbReference>
<evidence type="ECO:0000256" key="7">
    <source>
        <dbReference type="ARBA" id="ARBA00022691"/>
    </source>
</evidence>
<proteinExistence type="inferred from homology"/>
<dbReference type="Pfam" id="PF04452">
    <property type="entry name" value="Methyltrans_RNA"/>
    <property type="match status" value="1"/>
</dbReference>
<dbReference type="GO" id="GO:0005737">
    <property type="term" value="C:cytoplasm"/>
    <property type="evidence" value="ECO:0007669"/>
    <property type="project" value="UniProtKB-SubCell"/>
</dbReference>
<comment type="caution">
    <text evidence="12">The sequence shown here is derived from an EMBL/GenBank/DDBJ whole genome shotgun (WGS) entry which is preliminary data.</text>
</comment>
<reference evidence="12" key="2">
    <citation type="submission" date="2021-08" db="EMBL/GenBank/DDBJ databases">
        <authorList>
            <person name="Dalcin Martins P."/>
        </authorList>
    </citation>
    <scope>NUCLEOTIDE SEQUENCE</scope>
    <source>
        <strain evidence="12">MAG_39</strain>
    </source>
</reference>
<comment type="subcellular location">
    <subcellularLocation>
        <location evidence="1 10">Cytoplasm</location>
    </subcellularLocation>
</comment>
<dbReference type="EMBL" id="JAIOIV010000090">
    <property type="protein sequence ID" value="MBZ0156775.1"/>
    <property type="molecule type" value="Genomic_DNA"/>
</dbReference>
<dbReference type="InterPro" id="IPR029028">
    <property type="entry name" value="Alpha/beta_knot_MTases"/>
</dbReference>